<dbReference type="Pfam" id="PF00582">
    <property type="entry name" value="Usp"/>
    <property type="match status" value="2"/>
</dbReference>
<evidence type="ECO:0000259" key="2">
    <source>
        <dbReference type="Pfam" id="PF00582"/>
    </source>
</evidence>
<dbReference type="EMBL" id="JACIFO010000006">
    <property type="protein sequence ID" value="MBB4119426.1"/>
    <property type="molecule type" value="Genomic_DNA"/>
</dbReference>
<proteinExistence type="inferred from homology"/>
<dbReference type="PANTHER" id="PTHR46268">
    <property type="entry name" value="STRESS RESPONSE PROTEIN NHAX"/>
    <property type="match status" value="1"/>
</dbReference>
<feature type="domain" description="UspA" evidence="2">
    <location>
        <begin position="152"/>
        <end position="274"/>
    </location>
</feature>
<comment type="similarity">
    <text evidence="1">Belongs to the universal stress protein A family.</text>
</comment>
<dbReference type="PRINTS" id="PR01438">
    <property type="entry name" value="UNVRSLSTRESS"/>
</dbReference>
<keyword evidence="4" id="KW-1185">Reference proteome</keyword>
<reference evidence="3 4" key="1">
    <citation type="submission" date="2020-08" db="EMBL/GenBank/DDBJ databases">
        <title>Genomic Encyclopedia of Type Strains, Phase IV (KMG-IV): sequencing the most valuable type-strain genomes for metagenomic binning, comparative biology and taxonomic classification.</title>
        <authorList>
            <person name="Goeker M."/>
        </authorList>
    </citation>
    <scope>NUCLEOTIDE SEQUENCE [LARGE SCALE GENOMIC DNA]</scope>
    <source>
        <strain evidence="3 4">DSM 29568</strain>
    </source>
</reference>
<dbReference type="Gene3D" id="3.40.50.620">
    <property type="entry name" value="HUPs"/>
    <property type="match status" value="2"/>
</dbReference>
<accession>A0A840EVA9</accession>
<evidence type="ECO:0000313" key="4">
    <source>
        <dbReference type="Proteomes" id="UP000553034"/>
    </source>
</evidence>
<dbReference type="Proteomes" id="UP000553034">
    <property type="component" value="Unassembled WGS sequence"/>
</dbReference>
<evidence type="ECO:0000313" key="3">
    <source>
        <dbReference type="EMBL" id="MBB4119426.1"/>
    </source>
</evidence>
<dbReference type="RefSeq" id="WP_183477775.1">
    <property type="nucleotide sequence ID" value="NZ_JACIFO010000006.1"/>
</dbReference>
<sequence>MKKILVPTDFSEQAEDALKVAAQIAKKHDSEIFLLHMLELPTQLMDPSVRDAGSSIPESIYFMKLAHQRFEDVMSRDYLNGITVHETVQFNSAFEGIMAGSKEHGCDLVVMGSQGASGLKEAFIGSNTEKVVRHSNIPVLVIKDYIEIDNIKSFVYATDFTEESKKSFNEAVNFAKTIDATLHLIYVNTPNKFKTTDYTDHVTNNYLKGLDLKNYSLTVYNDESVEKGILNYAGKVNADLLGISTHGRKGLAHFLNGSISEDLINHAQRPVITFKV</sequence>
<dbReference type="InterPro" id="IPR014729">
    <property type="entry name" value="Rossmann-like_a/b/a_fold"/>
</dbReference>
<organism evidence="3 4">
    <name type="scientific">Mesonia hippocampi</name>
    <dbReference type="NCBI Taxonomy" id="1628250"/>
    <lineage>
        <taxon>Bacteria</taxon>
        <taxon>Pseudomonadati</taxon>
        <taxon>Bacteroidota</taxon>
        <taxon>Flavobacteriia</taxon>
        <taxon>Flavobacteriales</taxon>
        <taxon>Flavobacteriaceae</taxon>
        <taxon>Mesonia</taxon>
    </lineage>
</organism>
<name>A0A840EVA9_9FLAO</name>
<protein>
    <submittedName>
        <fullName evidence="3">Nucleotide-binding universal stress UspA family protein</fullName>
    </submittedName>
</protein>
<gene>
    <name evidence="3" type="ORF">GGR32_001724</name>
</gene>
<dbReference type="CDD" id="cd00293">
    <property type="entry name" value="USP-like"/>
    <property type="match status" value="2"/>
</dbReference>
<evidence type="ECO:0000256" key="1">
    <source>
        <dbReference type="ARBA" id="ARBA00008791"/>
    </source>
</evidence>
<dbReference type="SUPFAM" id="SSF52402">
    <property type="entry name" value="Adenine nucleotide alpha hydrolases-like"/>
    <property type="match status" value="2"/>
</dbReference>
<dbReference type="InterPro" id="IPR006015">
    <property type="entry name" value="Universal_stress_UspA"/>
</dbReference>
<dbReference type="InterPro" id="IPR006016">
    <property type="entry name" value="UspA"/>
</dbReference>
<dbReference type="PANTHER" id="PTHR46268:SF6">
    <property type="entry name" value="UNIVERSAL STRESS PROTEIN UP12"/>
    <property type="match status" value="1"/>
</dbReference>
<dbReference type="AlphaFoldDB" id="A0A840EVA9"/>
<comment type="caution">
    <text evidence="3">The sequence shown here is derived from an EMBL/GenBank/DDBJ whole genome shotgun (WGS) entry which is preliminary data.</text>
</comment>
<feature type="domain" description="UspA" evidence="2">
    <location>
        <begin position="1"/>
        <end position="143"/>
    </location>
</feature>